<keyword evidence="3" id="KW-0472">Membrane</keyword>
<evidence type="ECO:0000313" key="5">
    <source>
        <dbReference type="Proteomes" id="UP000829401"/>
    </source>
</evidence>
<protein>
    <submittedName>
        <fullName evidence="4">Prepilin-type N-terminal cleavage/methylation domain-containing protein</fullName>
    </submittedName>
</protein>
<organism evidence="4 5">
    <name type="scientific">Alicyclobacillus acidoterrestris (strain ATCC 49025 / DSM 3922 / CIP 106132 / NCIMB 13137 / GD3B)</name>
    <dbReference type="NCBI Taxonomy" id="1356854"/>
    <lineage>
        <taxon>Bacteria</taxon>
        <taxon>Bacillati</taxon>
        <taxon>Bacillota</taxon>
        <taxon>Bacilli</taxon>
        <taxon>Bacillales</taxon>
        <taxon>Alicyclobacillaceae</taxon>
        <taxon>Alicyclobacillus</taxon>
    </lineage>
</organism>
<keyword evidence="5" id="KW-1185">Reference proteome</keyword>
<keyword evidence="3" id="KW-0812">Transmembrane</keyword>
<evidence type="ECO:0000256" key="1">
    <source>
        <dbReference type="ARBA" id="ARBA00004241"/>
    </source>
</evidence>
<accession>A0A9E6ZJW0</accession>
<dbReference type="Pfam" id="PF07963">
    <property type="entry name" value="N_methyl"/>
    <property type="match status" value="1"/>
</dbReference>
<reference evidence="5" key="1">
    <citation type="journal article" date="2022" name="G3 (Bethesda)">
        <title>Unveiling the complete genome sequence of Alicyclobacillus acidoterrestris DSM 3922T, a taint-producing strain.</title>
        <authorList>
            <person name="Leonardo I.C."/>
            <person name="Barreto Crespo M.T."/>
            <person name="Gaspar F.B."/>
        </authorList>
    </citation>
    <scope>NUCLEOTIDE SEQUENCE [LARGE SCALE GENOMIC DNA]</scope>
    <source>
        <strain evidence="5">DSM 3922</strain>
    </source>
</reference>
<dbReference type="InterPro" id="IPR045584">
    <property type="entry name" value="Pilin-like"/>
</dbReference>
<dbReference type="GO" id="GO:0009986">
    <property type="term" value="C:cell surface"/>
    <property type="evidence" value="ECO:0007669"/>
    <property type="project" value="UniProtKB-SubCell"/>
</dbReference>
<dbReference type="AlphaFoldDB" id="A0A9E6ZJW0"/>
<evidence type="ECO:0000256" key="3">
    <source>
        <dbReference type="SAM" id="Phobius"/>
    </source>
</evidence>
<dbReference type="EMBL" id="CP080467">
    <property type="protein sequence ID" value="UNO50748.1"/>
    <property type="molecule type" value="Genomic_DNA"/>
</dbReference>
<comment type="subcellular location">
    <subcellularLocation>
        <location evidence="1">Cell surface</location>
    </subcellularLocation>
</comment>
<dbReference type="PROSITE" id="PS00409">
    <property type="entry name" value="PROKAR_NTER_METHYL"/>
    <property type="match status" value="1"/>
</dbReference>
<dbReference type="Gene3D" id="3.30.700.10">
    <property type="entry name" value="Glycoprotein, Type 4 Pilin"/>
    <property type="match status" value="1"/>
</dbReference>
<dbReference type="GO" id="GO:0030420">
    <property type="term" value="P:establishment of competence for transformation"/>
    <property type="evidence" value="ECO:0007669"/>
    <property type="project" value="UniProtKB-KW"/>
</dbReference>
<sequence>MWLQRLNEEKGVTLIELLAVVVILAIIAAVAIPVIMGQINKSKINTDKDNEKIIIDALQRADFDYESTQSGDGTMTLSSGTLAPNETGTNVNVTFGGGDPENMYDLLVKGITGQTTGGYLDEVPKAQTGTDGDWTITTSDESSNSDAASFSFGGGTTYYIYPDGTGSTSSGS</sequence>
<feature type="transmembrane region" description="Helical" evidence="3">
    <location>
        <begin position="12"/>
        <end position="35"/>
    </location>
</feature>
<dbReference type="Proteomes" id="UP000829401">
    <property type="component" value="Chromosome"/>
</dbReference>
<gene>
    <name evidence="4" type="ORF">K1I37_03670</name>
</gene>
<evidence type="ECO:0000256" key="2">
    <source>
        <dbReference type="ARBA" id="ARBA00023287"/>
    </source>
</evidence>
<dbReference type="SUPFAM" id="SSF54523">
    <property type="entry name" value="Pili subunits"/>
    <property type="match status" value="1"/>
</dbReference>
<dbReference type="NCBIfam" id="TIGR02532">
    <property type="entry name" value="IV_pilin_GFxxxE"/>
    <property type="match status" value="1"/>
</dbReference>
<keyword evidence="2" id="KW-0178">Competence</keyword>
<dbReference type="InterPro" id="IPR012902">
    <property type="entry name" value="N_methyl_site"/>
</dbReference>
<evidence type="ECO:0000313" key="4">
    <source>
        <dbReference type="EMBL" id="UNO50748.1"/>
    </source>
</evidence>
<name>A0A9E6ZJW0_ALIAG</name>
<proteinExistence type="predicted"/>
<keyword evidence="3" id="KW-1133">Transmembrane helix</keyword>
<dbReference type="KEGG" id="aaco:K1I37_03670"/>